<name>A0A0D9ZPA1_9ORYZ</name>
<reference evidence="1" key="2">
    <citation type="submission" date="2018-05" db="EMBL/GenBank/DDBJ databases">
        <title>OgluRS3 (Oryza glumaepatula Reference Sequence Version 3).</title>
        <authorList>
            <person name="Zhang J."/>
            <person name="Kudrna D."/>
            <person name="Lee S."/>
            <person name="Talag J."/>
            <person name="Welchert J."/>
            <person name="Wing R.A."/>
        </authorList>
    </citation>
    <scope>NUCLEOTIDE SEQUENCE [LARGE SCALE GENOMIC DNA]</scope>
</reference>
<proteinExistence type="predicted"/>
<organism evidence="1">
    <name type="scientific">Oryza glumipatula</name>
    <dbReference type="NCBI Taxonomy" id="40148"/>
    <lineage>
        <taxon>Eukaryota</taxon>
        <taxon>Viridiplantae</taxon>
        <taxon>Streptophyta</taxon>
        <taxon>Embryophyta</taxon>
        <taxon>Tracheophyta</taxon>
        <taxon>Spermatophyta</taxon>
        <taxon>Magnoliopsida</taxon>
        <taxon>Liliopsida</taxon>
        <taxon>Poales</taxon>
        <taxon>Poaceae</taxon>
        <taxon>BOP clade</taxon>
        <taxon>Oryzoideae</taxon>
        <taxon>Oryzeae</taxon>
        <taxon>Oryzinae</taxon>
        <taxon>Oryza</taxon>
    </lineage>
</organism>
<accession>A0A0D9ZPA1</accession>
<keyword evidence="2" id="KW-1185">Reference proteome</keyword>
<protein>
    <submittedName>
        <fullName evidence="1">Uncharacterized protein</fullName>
    </submittedName>
</protein>
<dbReference type="EnsemblPlants" id="OGLUM04G21790.1">
    <property type="protein sequence ID" value="OGLUM04G21790.1"/>
    <property type="gene ID" value="OGLUM04G21790"/>
</dbReference>
<dbReference type="AlphaFoldDB" id="A0A0D9ZPA1"/>
<dbReference type="Proteomes" id="UP000026961">
    <property type="component" value="Chromosome 4"/>
</dbReference>
<dbReference type="Gramene" id="OGLUM04G21790.1">
    <property type="protein sequence ID" value="OGLUM04G21790.1"/>
    <property type="gene ID" value="OGLUM04G21790"/>
</dbReference>
<reference evidence="1" key="1">
    <citation type="submission" date="2015-04" db="UniProtKB">
        <authorList>
            <consortium name="EnsemblPlants"/>
        </authorList>
    </citation>
    <scope>IDENTIFICATION</scope>
</reference>
<sequence length="57" mass="6047">MGVACGNAGPAHPAYGSIAALTQPAGLAQYRVSGQRDRLVYPRSRVTVPRIGYIFTN</sequence>
<evidence type="ECO:0000313" key="2">
    <source>
        <dbReference type="Proteomes" id="UP000026961"/>
    </source>
</evidence>
<evidence type="ECO:0000313" key="1">
    <source>
        <dbReference type="EnsemblPlants" id="OGLUM04G21790.1"/>
    </source>
</evidence>
<dbReference type="HOGENOM" id="CLU_2999711_0_0_1"/>